<accession>A0ABR2J1Z3</accession>
<evidence type="ECO:0000313" key="2">
    <source>
        <dbReference type="Proteomes" id="UP001470230"/>
    </source>
</evidence>
<dbReference type="EMBL" id="JAPFFF010000013">
    <property type="protein sequence ID" value="KAK8871574.1"/>
    <property type="molecule type" value="Genomic_DNA"/>
</dbReference>
<sequence>MLNLKKYQNHIFGCDRNSISLMSQIDHSNVDRNYMEMQMKSHIDYLDQNNVTQYSNFSKTFKSYGLRAEEEKELLKLFQESHHSLFLLKPRELNKANSGERNLLFNRIALQFQGDFIIHVQEYVKQKHLNKIRGFMKENDQVKLILEIKNLISYLTNQNVAKIRCPQEEIDFSQLGEIEFTQQEEIDNNLFVVDSNPMNYDFNEEDNQLIYTDFCFSFDFSNENISF</sequence>
<gene>
    <name evidence="1" type="ORF">M9Y10_007307</name>
</gene>
<organism evidence="1 2">
    <name type="scientific">Tritrichomonas musculus</name>
    <dbReference type="NCBI Taxonomy" id="1915356"/>
    <lineage>
        <taxon>Eukaryota</taxon>
        <taxon>Metamonada</taxon>
        <taxon>Parabasalia</taxon>
        <taxon>Tritrichomonadida</taxon>
        <taxon>Tritrichomonadidae</taxon>
        <taxon>Tritrichomonas</taxon>
    </lineage>
</organism>
<keyword evidence="2" id="KW-1185">Reference proteome</keyword>
<proteinExistence type="predicted"/>
<reference evidence="1 2" key="1">
    <citation type="submission" date="2024-04" db="EMBL/GenBank/DDBJ databases">
        <title>Tritrichomonas musculus Genome.</title>
        <authorList>
            <person name="Alves-Ferreira E."/>
            <person name="Grigg M."/>
            <person name="Lorenzi H."/>
            <person name="Galac M."/>
        </authorList>
    </citation>
    <scope>NUCLEOTIDE SEQUENCE [LARGE SCALE GENOMIC DNA]</scope>
    <source>
        <strain evidence="1 2">EAF2021</strain>
    </source>
</reference>
<comment type="caution">
    <text evidence="1">The sequence shown here is derived from an EMBL/GenBank/DDBJ whole genome shotgun (WGS) entry which is preliminary data.</text>
</comment>
<name>A0ABR2J1Z3_9EUKA</name>
<evidence type="ECO:0000313" key="1">
    <source>
        <dbReference type="EMBL" id="KAK8871574.1"/>
    </source>
</evidence>
<dbReference type="Proteomes" id="UP001470230">
    <property type="component" value="Unassembled WGS sequence"/>
</dbReference>
<protein>
    <submittedName>
        <fullName evidence="1">Uncharacterized protein</fullName>
    </submittedName>
</protein>